<evidence type="ECO:0008006" key="3">
    <source>
        <dbReference type="Google" id="ProtNLM"/>
    </source>
</evidence>
<dbReference type="PANTHER" id="PTHR31904">
    <property type="entry name" value="BYPASS OF STOP CODON PROTEIN 5-RELATED"/>
    <property type="match status" value="1"/>
</dbReference>
<gene>
    <name evidence="1" type="ORF">G7Z17_g3630</name>
</gene>
<organism evidence="1 2">
    <name type="scientific">Cylindrodendrum hubeiense</name>
    <dbReference type="NCBI Taxonomy" id="595255"/>
    <lineage>
        <taxon>Eukaryota</taxon>
        <taxon>Fungi</taxon>
        <taxon>Dikarya</taxon>
        <taxon>Ascomycota</taxon>
        <taxon>Pezizomycotina</taxon>
        <taxon>Sordariomycetes</taxon>
        <taxon>Hypocreomycetidae</taxon>
        <taxon>Hypocreales</taxon>
        <taxon>Nectriaceae</taxon>
        <taxon>Cylindrodendrum</taxon>
    </lineage>
</organism>
<accession>A0A9P5HC52</accession>
<dbReference type="InterPro" id="IPR039634">
    <property type="entry name" value="Bul1-like"/>
</dbReference>
<dbReference type="AlphaFoldDB" id="A0A9P5HC52"/>
<keyword evidence="2" id="KW-1185">Reference proteome</keyword>
<sequence>MAPIRASLGQREPAIDIKINNHFDSKVYTCASGISGSVVVTPQKDIPFDSFHIFFAGTADTRIDFLQRGAPPSSIHTFLRLKAQVWSGHLPESRIFEAGQTYNVPFAFLVPSELDPRVCNDHHRATEQHQHQRLPPTMGGWDANDQAPEVAKIGYYIKVRIPQNNSKPIESSRPLRVLPTCPEDPPLPLHLAPDNDRYRLTQTKMIRPGLFSSKIGNLRLTATQPNPIMLSVNDLSTSGSSLNLDLEFTPVLIGGVPPEIYSITTRLRSTTFFSLTHLNYPPDLGNDAQIRNCPLTPYSTCHRIPIRQPDELVWERQYASEDPEKSCFNEPGGPRLESPVVQCCLRSRNETRSQPIKYTTTLAIPFKLPTSPKTMFLPTFHSCIISRTYTINLVLATGKSGTVLSLEIPIQVGVQDTNISSITGLPEYIPDEIPDGGMPPPYGHVD</sequence>
<evidence type="ECO:0000313" key="1">
    <source>
        <dbReference type="EMBL" id="KAF7553394.1"/>
    </source>
</evidence>
<dbReference type="Gene3D" id="2.60.40.640">
    <property type="match status" value="1"/>
</dbReference>
<protein>
    <recommendedName>
        <fullName evidence="3">Arrestin-like N-terminal domain-containing protein</fullName>
    </recommendedName>
</protein>
<reference evidence="1" key="1">
    <citation type="submission" date="2020-03" db="EMBL/GenBank/DDBJ databases">
        <title>Draft Genome Sequence of Cylindrodendrum hubeiense.</title>
        <authorList>
            <person name="Buettner E."/>
            <person name="Kellner H."/>
        </authorList>
    </citation>
    <scope>NUCLEOTIDE SEQUENCE</scope>
    <source>
        <strain evidence="1">IHI 201604</strain>
    </source>
</reference>
<name>A0A9P5HC52_9HYPO</name>
<dbReference type="EMBL" id="JAANBB010000046">
    <property type="protein sequence ID" value="KAF7553394.1"/>
    <property type="molecule type" value="Genomic_DNA"/>
</dbReference>
<comment type="caution">
    <text evidence="1">The sequence shown here is derived from an EMBL/GenBank/DDBJ whole genome shotgun (WGS) entry which is preliminary data.</text>
</comment>
<proteinExistence type="predicted"/>
<dbReference type="OrthoDB" id="2283785at2759"/>
<dbReference type="PANTHER" id="PTHR31904:SF1">
    <property type="entry name" value="BYPASS OF STOP CODON PROTEIN 5-RELATED"/>
    <property type="match status" value="1"/>
</dbReference>
<dbReference type="InterPro" id="IPR014752">
    <property type="entry name" value="Arrestin-like_C"/>
</dbReference>
<evidence type="ECO:0000313" key="2">
    <source>
        <dbReference type="Proteomes" id="UP000722485"/>
    </source>
</evidence>
<dbReference type="Proteomes" id="UP000722485">
    <property type="component" value="Unassembled WGS sequence"/>
</dbReference>